<protein>
    <recommendedName>
        <fullName evidence="9">Type-1 angiotensin II receptor-associated protein</fullName>
    </recommendedName>
</protein>
<evidence type="ECO:0008006" key="9">
    <source>
        <dbReference type="Google" id="ProtNLM"/>
    </source>
</evidence>
<dbReference type="InterPro" id="IPR009436">
    <property type="entry name" value="AGTRAP"/>
</dbReference>
<organism evidence="7 8">
    <name type="scientific">Phaedon cochleariae</name>
    <name type="common">Mustard beetle</name>
    <dbReference type="NCBI Taxonomy" id="80249"/>
    <lineage>
        <taxon>Eukaryota</taxon>
        <taxon>Metazoa</taxon>
        <taxon>Ecdysozoa</taxon>
        <taxon>Arthropoda</taxon>
        <taxon>Hexapoda</taxon>
        <taxon>Insecta</taxon>
        <taxon>Pterygota</taxon>
        <taxon>Neoptera</taxon>
        <taxon>Endopterygota</taxon>
        <taxon>Coleoptera</taxon>
        <taxon>Polyphaga</taxon>
        <taxon>Cucujiformia</taxon>
        <taxon>Chrysomeloidea</taxon>
        <taxon>Chrysomelidae</taxon>
        <taxon>Chrysomelinae</taxon>
        <taxon>Chrysomelini</taxon>
        <taxon>Phaedon</taxon>
    </lineage>
</organism>
<dbReference type="AlphaFoldDB" id="A0A9P0DBM9"/>
<evidence type="ECO:0000256" key="5">
    <source>
        <dbReference type="SAM" id="MobiDB-lite"/>
    </source>
</evidence>
<evidence type="ECO:0000256" key="6">
    <source>
        <dbReference type="SAM" id="Phobius"/>
    </source>
</evidence>
<accession>A0A9P0DBM9</accession>
<dbReference type="OrthoDB" id="8191171at2759"/>
<comment type="subcellular location">
    <subcellularLocation>
        <location evidence="1">Membrane</location>
        <topology evidence="1">Multi-pass membrane protein</topology>
    </subcellularLocation>
</comment>
<gene>
    <name evidence="7" type="ORF">PHAECO_LOCUS103</name>
</gene>
<sequence>MPELPPIRSFNLKVIFLTHFIFTSLSTMGHWNSLAYLFYNSLLIFLLVWSIYHDQSHEPIQLAIVVNGCSIILDILLLILDFPTGQNESGNNKFSAAMAVLHLIIRPFSTILLIRNLEERSGSPGVLTGILSRGNESYEDIDSNRVPQSSSTGGYDFNNAQQI</sequence>
<name>A0A9P0DBM9_PHACE</name>
<dbReference type="EMBL" id="OU896707">
    <property type="protein sequence ID" value="CAH1116043.1"/>
    <property type="molecule type" value="Genomic_DNA"/>
</dbReference>
<dbReference type="PANTHER" id="PTHR16521">
    <property type="entry name" value="TYPE-1 ANGIOTENSIN II RECEPTOR-ASSOCIATED PROTEIN"/>
    <property type="match status" value="1"/>
</dbReference>
<evidence type="ECO:0000256" key="1">
    <source>
        <dbReference type="ARBA" id="ARBA00004141"/>
    </source>
</evidence>
<keyword evidence="8" id="KW-1185">Reference proteome</keyword>
<dbReference type="PANTHER" id="PTHR16521:SF3">
    <property type="entry name" value="TYPE-1 ANGIOTENSIN II RECEPTOR-ASSOCIATED PROTEIN"/>
    <property type="match status" value="1"/>
</dbReference>
<keyword evidence="3 6" id="KW-1133">Transmembrane helix</keyword>
<evidence type="ECO:0000256" key="2">
    <source>
        <dbReference type="ARBA" id="ARBA00022692"/>
    </source>
</evidence>
<dbReference type="Pfam" id="PF06396">
    <property type="entry name" value="AGTRAP"/>
    <property type="match status" value="1"/>
</dbReference>
<dbReference type="Proteomes" id="UP001153737">
    <property type="component" value="Chromosome 1"/>
</dbReference>
<evidence type="ECO:0000256" key="3">
    <source>
        <dbReference type="ARBA" id="ARBA00022989"/>
    </source>
</evidence>
<evidence type="ECO:0000313" key="7">
    <source>
        <dbReference type="EMBL" id="CAH1116043.1"/>
    </source>
</evidence>
<reference evidence="7" key="2">
    <citation type="submission" date="2022-10" db="EMBL/GenBank/DDBJ databases">
        <authorList>
            <consortium name="ENA_rothamsted_submissions"/>
            <consortium name="culmorum"/>
            <person name="King R."/>
        </authorList>
    </citation>
    <scope>NUCLEOTIDE SEQUENCE</scope>
</reference>
<feature type="transmembrane region" description="Helical" evidence="6">
    <location>
        <begin position="94"/>
        <end position="114"/>
    </location>
</feature>
<feature type="transmembrane region" description="Helical" evidence="6">
    <location>
        <begin position="64"/>
        <end position="82"/>
    </location>
</feature>
<feature type="transmembrane region" description="Helical" evidence="6">
    <location>
        <begin position="34"/>
        <end position="52"/>
    </location>
</feature>
<feature type="region of interest" description="Disordered" evidence="5">
    <location>
        <begin position="139"/>
        <end position="163"/>
    </location>
</feature>
<evidence type="ECO:0000256" key="4">
    <source>
        <dbReference type="ARBA" id="ARBA00023136"/>
    </source>
</evidence>
<keyword evidence="2 6" id="KW-0812">Transmembrane</keyword>
<feature type="compositionally biased region" description="Polar residues" evidence="5">
    <location>
        <begin position="145"/>
        <end position="163"/>
    </location>
</feature>
<evidence type="ECO:0000313" key="8">
    <source>
        <dbReference type="Proteomes" id="UP001153737"/>
    </source>
</evidence>
<proteinExistence type="predicted"/>
<keyword evidence="4 6" id="KW-0472">Membrane</keyword>
<dbReference type="SMART" id="SM00805">
    <property type="entry name" value="AGTRAP"/>
    <property type="match status" value="1"/>
</dbReference>
<dbReference type="GO" id="GO:0038166">
    <property type="term" value="P:angiotensin-activated signaling pathway"/>
    <property type="evidence" value="ECO:0007669"/>
    <property type="project" value="InterPro"/>
</dbReference>
<reference evidence="7" key="1">
    <citation type="submission" date="2022-01" db="EMBL/GenBank/DDBJ databases">
        <authorList>
            <person name="King R."/>
        </authorList>
    </citation>
    <scope>NUCLEOTIDE SEQUENCE</scope>
</reference>
<dbReference type="GO" id="GO:0005886">
    <property type="term" value="C:plasma membrane"/>
    <property type="evidence" value="ECO:0007669"/>
    <property type="project" value="TreeGrafter"/>
</dbReference>